<proteinExistence type="predicted"/>
<evidence type="ECO:0000313" key="5">
    <source>
        <dbReference type="Proteomes" id="UP000029224"/>
    </source>
</evidence>
<dbReference type="InterPro" id="IPR027385">
    <property type="entry name" value="Beta-barrel_OMP"/>
</dbReference>
<dbReference type="InterPro" id="IPR011250">
    <property type="entry name" value="OMP/PagP_B-barrel"/>
</dbReference>
<organism evidence="4 5">
    <name type="scientific">Vibrio maritimus</name>
    <dbReference type="NCBI Taxonomy" id="990268"/>
    <lineage>
        <taxon>Bacteria</taxon>
        <taxon>Pseudomonadati</taxon>
        <taxon>Pseudomonadota</taxon>
        <taxon>Gammaproteobacteria</taxon>
        <taxon>Vibrionales</taxon>
        <taxon>Vibrionaceae</taxon>
        <taxon>Vibrio</taxon>
    </lineage>
</organism>
<dbReference type="Proteomes" id="UP000029224">
    <property type="component" value="Unassembled WGS sequence"/>
</dbReference>
<dbReference type="AlphaFoldDB" id="A0A090T2X5"/>
<dbReference type="EMBL" id="BBMT01000004">
    <property type="protein sequence ID" value="GAL34355.1"/>
    <property type="molecule type" value="Genomic_DNA"/>
</dbReference>
<dbReference type="OrthoDB" id="5862605at2"/>
<comment type="caution">
    <text evidence="4">The sequence shown here is derived from an EMBL/GenBank/DDBJ whole genome shotgun (WGS) entry which is preliminary data.</text>
</comment>
<feature type="chain" id="PRO_5001864901" description="Outer membrane protein beta-barrel domain-containing protein" evidence="2">
    <location>
        <begin position="21"/>
        <end position="202"/>
    </location>
</feature>
<keyword evidence="1 2" id="KW-0732">Signal</keyword>
<evidence type="ECO:0000259" key="3">
    <source>
        <dbReference type="Pfam" id="PF13505"/>
    </source>
</evidence>
<dbReference type="GO" id="GO:0019867">
    <property type="term" value="C:outer membrane"/>
    <property type="evidence" value="ECO:0007669"/>
    <property type="project" value="InterPro"/>
</dbReference>
<reference evidence="4 5" key="1">
    <citation type="submission" date="2014-09" db="EMBL/GenBank/DDBJ databases">
        <title>Vibrio maritimus JCM 19240. (C210) whole genome shotgun sequence.</title>
        <authorList>
            <person name="Sawabe T."/>
            <person name="Meirelles P."/>
            <person name="Nakanishi M."/>
            <person name="Sayaka M."/>
            <person name="Hattori M."/>
            <person name="Ohkuma M."/>
        </authorList>
    </citation>
    <scope>NUCLEOTIDE SEQUENCE [LARGE SCALE GENOMIC DNA]</scope>
    <source>
        <strain evidence="4 5">JCM 19240</strain>
    </source>
</reference>
<dbReference type="Pfam" id="PF13505">
    <property type="entry name" value="OMP_b-brl"/>
    <property type="match status" value="1"/>
</dbReference>
<evidence type="ECO:0000313" key="4">
    <source>
        <dbReference type="EMBL" id="GAL34355.1"/>
    </source>
</evidence>
<dbReference type="Gene3D" id="2.40.160.20">
    <property type="match status" value="1"/>
</dbReference>
<dbReference type="InterPro" id="IPR006315">
    <property type="entry name" value="OM_autotransptr_brl_dom"/>
</dbReference>
<reference evidence="4 5" key="2">
    <citation type="submission" date="2014-09" db="EMBL/GenBank/DDBJ databases">
        <authorList>
            <consortium name="NBRP consortium"/>
            <person name="Sawabe T."/>
            <person name="Meirelles P."/>
            <person name="Nakanishi M."/>
            <person name="Sayaka M."/>
            <person name="Hattori M."/>
            <person name="Ohkuma M."/>
        </authorList>
    </citation>
    <scope>NUCLEOTIDE SEQUENCE [LARGE SCALE GENOMIC DNA]</scope>
    <source>
        <strain evidence="4 5">JCM 19240</strain>
    </source>
</reference>
<evidence type="ECO:0000256" key="1">
    <source>
        <dbReference type="ARBA" id="ARBA00022729"/>
    </source>
</evidence>
<name>A0A090T2X5_9VIBR</name>
<feature type="domain" description="Outer membrane protein beta-barrel" evidence="3">
    <location>
        <begin position="7"/>
        <end position="202"/>
    </location>
</feature>
<protein>
    <recommendedName>
        <fullName evidence="3">Outer membrane protein beta-barrel domain-containing protein</fullName>
    </recommendedName>
</protein>
<sequence>MKKTTLSLLTVSFISGTALANEAGWRVGGGANISSFESSALDQHGTVTDTDNGIVIEGGYDFNGIAGVKFGLSTSSPEMTHSSADQTTKSQLDGSANSLFLGTDLGYTFQLGNKFDIKPYVELGVAYTMVDLTLKQNSDGNDLPSQGTDTGNWNGYYGVGIRTVYNNNFYFDVTAATMDPTGSVAQYIDESGSIRATIGWKF</sequence>
<gene>
    <name evidence="4" type="ORF">JCM19240_1263</name>
</gene>
<dbReference type="NCBIfam" id="TIGR01414">
    <property type="entry name" value="autotrans_barl"/>
    <property type="match status" value="1"/>
</dbReference>
<dbReference type="SUPFAM" id="SSF56925">
    <property type="entry name" value="OMPA-like"/>
    <property type="match status" value="1"/>
</dbReference>
<keyword evidence="5" id="KW-1185">Reference proteome</keyword>
<feature type="signal peptide" evidence="2">
    <location>
        <begin position="1"/>
        <end position="20"/>
    </location>
</feature>
<accession>A0A090T2X5</accession>
<evidence type="ECO:0000256" key="2">
    <source>
        <dbReference type="SAM" id="SignalP"/>
    </source>
</evidence>